<evidence type="ECO:0000313" key="2">
    <source>
        <dbReference type="EMBL" id="HIR13207.1"/>
    </source>
</evidence>
<proteinExistence type="predicted"/>
<name>A0A9D1AD67_9FIRM</name>
<comment type="caution">
    <text evidence="2">The sequence shown here is derived from an EMBL/GenBank/DDBJ whole genome shotgun (WGS) entry which is preliminary data.</text>
</comment>
<protein>
    <submittedName>
        <fullName evidence="2">Uncharacterized protein</fullName>
    </submittedName>
</protein>
<gene>
    <name evidence="2" type="ORF">IAB31_04710</name>
</gene>
<dbReference type="AlphaFoldDB" id="A0A9D1AD67"/>
<evidence type="ECO:0000256" key="1">
    <source>
        <dbReference type="SAM" id="MobiDB-lite"/>
    </source>
</evidence>
<reference evidence="2" key="2">
    <citation type="journal article" date="2021" name="PeerJ">
        <title>Extensive microbial diversity within the chicken gut microbiome revealed by metagenomics and culture.</title>
        <authorList>
            <person name="Gilroy R."/>
            <person name="Ravi A."/>
            <person name="Getino M."/>
            <person name="Pursley I."/>
            <person name="Horton D.L."/>
            <person name="Alikhan N.F."/>
            <person name="Baker D."/>
            <person name="Gharbi K."/>
            <person name="Hall N."/>
            <person name="Watson M."/>
            <person name="Adriaenssens E.M."/>
            <person name="Foster-Nyarko E."/>
            <person name="Jarju S."/>
            <person name="Secka A."/>
            <person name="Antonio M."/>
            <person name="Oren A."/>
            <person name="Chaudhuri R.R."/>
            <person name="La Ragione R."/>
            <person name="Hildebrand F."/>
            <person name="Pallen M.J."/>
        </authorList>
    </citation>
    <scope>NUCLEOTIDE SEQUENCE</scope>
    <source>
        <strain evidence="2">ChiSjej4B22-8148</strain>
    </source>
</reference>
<dbReference type="EMBL" id="DVGK01000054">
    <property type="protein sequence ID" value="HIR13207.1"/>
    <property type="molecule type" value="Genomic_DNA"/>
</dbReference>
<dbReference type="Proteomes" id="UP000886757">
    <property type="component" value="Unassembled WGS sequence"/>
</dbReference>
<accession>A0A9D1AD67</accession>
<evidence type="ECO:0000313" key="3">
    <source>
        <dbReference type="Proteomes" id="UP000886757"/>
    </source>
</evidence>
<feature type="region of interest" description="Disordered" evidence="1">
    <location>
        <begin position="212"/>
        <end position="233"/>
    </location>
</feature>
<organism evidence="2 3">
    <name type="scientific">Candidatus Choladousia intestinavium</name>
    <dbReference type="NCBI Taxonomy" id="2840727"/>
    <lineage>
        <taxon>Bacteria</taxon>
        <taxon>Bacillati</taxon>
        <taxon>Bacillota</taxon>
        <taxon>Clostridia</taxon>
        <taxon>Lachnospirales</taxon>
        <taxon>Lachnospiraceae</taxon>
        <taxon>Lachnospiraceae incertae sedis</taxon>
        <taxon>Candidatus Choladousia</taxon>
    </lineage>
</organism>
<sequence>MEAGKKYADSPVWEQLSGRRILLMGVKSPLKQSFLQNLSHMGTQMGGEFQVVEDPAEIREGDLIFLFGLTRESGFEAWKEIQSLWQVFRFLEGKEFEAAALVTGTEVYGKLYGKERAIREEEMGYVSHLLKEDTAPFCMRTAENLAGRLAREKGLPIKILRTVRNWEDTVSDTVVAEGVAGAFGSPIQRLIQGAVTALFLGKAGEAYNLPWEESSFEEEPESRSPLSPVIVKPDTQKLERLGKDAAAG</sequence>
<reference evidence="2" key="1">
    <citation type="submission" date="2020-10" db="EMBL/GenBank/DDBJ databases">
        <authorList>
            <person name="Gilroy R."/>
        </authorList>
    </citation>
    <scope>NUCLEOTIDE SEQUENCE</scope>
    <source>
        <strain evidence="2">ChiSjej4B22-8148</strain>
    </source>
</reference>